<accession>A0A367FVJ8</accession>
<evidence type="ECO:0000313" key="1">
    <source>
        <dbReference type="EMBL" id="RCH41846.1"/>
    </source>
</evidence>
<protein>
    <submittedName>
        <fullName evidence="1">Uncharacterized protein</fullName>
    </submittedName>
</protein>
<reference evidence="1 2" key="1">
    <citation type="submission" date="2018-02" db="EMBL/GenBank/DDBJ databases">
        <title>Complete genome sequencing of Faecalibacterium prausnitzii strains isolated from the human gut.</title>
        <authorList>
            <person name="Fitzgerald B.C."/>
            <person name="Shkoporov A.N."/>
            <person name="Ross P.R."/>
            <person name="Hill C."/>
        </authorList>
    </citation>
    <scope>NUCLEOTIDE SEQUENCE [LARGE SCALE GENOMIC DNA]</scope>
    <source>
        <strain evidence="1 2">APC942/31-1</strain>
    </source>
</reference>
<dbReference type="AlphaFoldDB" id="A0A367FVJ8"/>
<dbReference type="EMBL" id="PSQG01000032">
    <property type="protein sequence ID" value="RCH41846.1"/>
    <property type="molecule type" value="Genomic_DNA"/>
</dbReference>
<organism evidence="1 2">
    <name type="scientific">Blautia obeum</name>
    <dbReference type="NCBI Taxonomy" id="40520"/>
    <lineage>
        <taxon>Bacteria</taxon>
        <taxon>Bacillati</taxon>
        <taxon>Bacillota</taxon>
        <taxon>Clostridia</taxon>
        <taxon>Lachnospirales</taxon>
        <taxon>Lachnospiraceae</taxon>
        <taxon>Blautia</taxon>
    </lineage>
</organism>
<name>A0A367FVJ8_9FIRM</name>
<proteinExistence type="predicted"/>
<evidence type="ECO:0000313" key="2">
    <source>
        <dbReference type="Proteomes" id="UP000253208"/>
    </source>
</evidence>
<sequence length="71" mass="8109">MRISCFLRNWAVLCKYSFFGLAENSHAGTDSRFADGLCSCLYEYMLLFCMRKKAGRADFLHEKADADREGA</sequence>
<comment type="caution">
    <text evidence="1">The sequence shown here is derived from an EMBL/GenBank/DDBJ whole genome shotgun (WGS) entry which is preliminary data.</text>
</comment>
<gene>
    <name evidence="1" type="ORF">C4886_16310</name>
</gene>
<dbReference type="Proteomes" id="UP000253208">
    <property type="component" value="Unassembled WGS sequence"/>
</dbReference>